<dbReference type="EMBL" id="AZEC01000011">
    <property type="protein sequence ID" value="KRL11691.1"/>
    <property type="molecule type" value="Genomic_DNA"/>
</dbReference>
<organism evidence="1 2">
    <name type="scientific">Schleiferilactobacillus perolens DSM 12744</name>
    <dbReference type="NCBI Taxonomy" id="1423792"/>
    <lineage>
        <taxon>Bacteria</taxon>
        <taxon>Bacillati</taxon>
        <taxon>Bacillota</taxon>
        <taxon>Bacilli</taxon>
        <taxon>Lactobacillales</taxon>
        <taxon>Lactobacillaceae</taxon>
        <taxon>Schleiferilactobacillus</taxon>
    </lineage>
</organism>
<dbReference type="RefSeq" id="WP_057821394.1">
    <property type="nucleotide sequence ID" value="NZ_AZEC01000011.1"/>
</dbReference>
<sequence length="358" mass="39718">MISDLVLTIQAVYGAPEELHAVITPAAVTVSMTSLTSRPRTTISQTLQGADAAEWHNRLAKLGIAKWEDHYAPAADAVILAGTKWQLVITQTSGETRTMTGDTAFPPGWEELITLLRQSALAVNGHIVQPIRWQFDYVRFADLRFPQFHGPSDALHHVAIFQRTLAIDPGQGAVVVHTTFSDNRRNHTEQYTDPALTQWLVLRIGEALAELGDLQTMKLDTLDYPDAIFGVILTYPGDEQIVVQVDADDPDMRDFWRVLNQLLTQGLNLADQSAAAEWRKLGPVLEYFVAVTFDDSGKAYYYRSDLTDLAIDDRVIVPVGQSNHLLTGTIVDITTDLPANLPIPPEDIKSVIRKKEVL</sequence>
<gene>
    <name evidence="1" type="ORF">FD09_GL000614</name>
</gene>
<dbReference type="Proteomes" id="UP000051330">
    <property type="component" value="Unassembled WGS sequence"/>
</dbReference>
<comment type="caution">
    <text evidence="1">The sequence shown here is derived from an EMBL/GenBank/DDBJ whole genome shotgun (WGS) entry which is preliminary data.</text>
</comment>
<reference evidence="1 2" key="1">
    <citation type="journal article" date="2015" name="Genome Announc.">
        <title>Expanding the biotechnology potential of lactobacilli through comparative genomics of 213 strains and associated genera.</title>
        <authorList>
            <person name="Sun Z."/>
            <person name="Harris H.M."/>
            <person name="McCann A."/>
            <person name="Guo C."/>
            <person name="Argimon S."/>
            <person name="Zhang W."/>
            <person name="Yang X."/>
            <person name="Jeffery I.B."/>
            <person name="Cooney J.C."/>
            <person name="Kagawa T.F."/>
            <person name="Liu W."/>
            <person name="Song Y."/>
            <person name="Salvetti E."/>
            <person name="Wrobel A."/>
            <person name="Rasinkangas P."/>
            <person name="Parkhill J."/>
            <person name="Rea M.C."/>
            <person name="O'Sullivan O."/>
            <person name="Ritari J."/>
            <person name="Douillard F.P."/>
            <person name="Paul Ross R."/>
            <person name="Yang R."/>
            <person name="Briner A.E."/>
            <person name="Felis G.E."/>
            <person name="de Vos W.M."/>
            <person name="Barrangou R."/>
            <person name="Klaenhammer T.R."/>
            <person name="Caufield P.W."/>
            <person name="Cui Y."/>
            <person name="Zhang H."/>
            <person name="O'Toole P.W."/>
        </authorList>
    </citation>
    <scope>NUCLEOTIDE SEQUENCE [LARGE SCALE GENOMIC DNA]</scope>
    <source>
        <strain evidence="1 2">DSM 12744</strain>
    </source>
</reference>
<protein>
    <submittedName>
        <fullName evidence="1">Uncharacterized protein</fullName>
    </submittedName>
</protein>
<dbReference type="OrthoDB" id="2284458at2"/>
<accession>A0A0R1N4N0</accession>
<keyword evidence="2" id="KW-1185">Reference proteome</keyword>
<name>A0A0R1N4N0_9LACO</name>
<dbReference type="AlphaFoldDB" id="A0A0R1N4N0"/>
<evidence type="ECO:0000313" key="1">
    <source>
        <dbReference type="EMBL" id="KRL11691.1"/>
    </source>
</evidence>
<dbReference type="PATRIC" id="fig|1423792.3.peg.626"/>
<evidence type="ECO:0000313" key="2">
    <source>
        <dbReference type="Proteomes" id="UP000051330"/>
    </source>
</evidence>
<proteinExistence type="predicted"/>
<dbReference type="STRING" id="1423792.FD09_GL000614"/>